<protein>
    <submittedName>
        <fullName evidence="6">TolA-binding protein</fullName>
    </submittedName>
</protein>
<dbReference type="Pfam" id="PF13181">
    <property type="entry name" value="TPR_8"/>
    <property type="match status" value="1"/>
</dbReference>
<dbReference type="PANTHER" id="PTHR45586:SF1">
    <property type="entry name" value="LIPOPOLYSACCHARIDE ASSEMBLY PROTEIN B"/>
    <property type="match status" value="1"/>
</dbReference>
<evidence type="ECO:0000256" key="4">
    <source>
        <dbReference type="SAM" id="MobiDB-lite"/>
    </source>
</evidence>
<name>A0A4R1H9A3_9GAMM</name>
<dbReference type="EMBL" id="SMFX01000001">
    <property type="protein sequence ID" value="TCK17053.1"/>
    <property type="molecule type" value="Genomic_DNA"/>
</dbReference>
<dbReference type="SUPFAM" id="SSF48452">
    <property type="entry name" value="TPR-like"/>
    <property type="match status" value="3"/>
</dbReference>
<sequence>MRTCPALLTALLLAGCSSVHLPGSSREPTIGSLEAPQLPDAPRQQSDNPRKAAIQHYQAFLDESPENVFVPEAMRRLADLYLADEQDALGEGQAVAGSTSRAAQLYAQLLKRYPDHKRNDTALYQLARAYEQSGETEPAMQALSHYADKYSENDKYDEAQFRRGEYLFVRRQFRDAEAAYQAVLDTGADSDFHQQALYKLGWARFKQNDYESALHAYISLLDEILGAHDSTELPDGLARADQERLDDTLRAVSLSFSYLGDTKSIQGYFSRQGNKPYEPLLYARLAGLHLSKERYSDAADTYRLFAEAHPQHREAPLFQSRVIDVYKKAGFGARVLEEKQAFVERYQPAGNYWQQHNPEDSPDVLNQVQRHLRDVAEHYHAQAQQQKKPAAYTEAGRWYRLFLSAFPASKQAPYMNFLYAELLTSAGSHGEAALQYERTAYNYGEHEKAAESGYAALLAYRKHESALQGRKRTDWHLAGITSALHFATKFPGHKQALPVRTLAAQQLYALKDYQGAIAAALPVTENPRATTALSLSAWTVIAHSRFDLQDYLKAEAAYQEVLARTPNNDEKRNALQEKLAASIYKQGEQARSSGDLAAAAGHFLRIASAVPRSPINVTAQYDAAAAYIALKRWPDAIRILEPWRKANPKHKLQPDVTRKLAVLYRENGQPVLAAGEFERIASTEKDPALRREARLTTASLYQQAGRGDRAIEAYKRFIKEFPQPVEPAMEAQYQLVQLYDKAGQADRKLYWQGQLVKSDRAAGKQRTDRTRYLAAHARLALVAGEQTAYRQVLLKEPLKKSLAKKKKHMKAAIKGYTEAAAYKVAEVSTEATFRIGKIYQDFGAALMTSERPRNLNEEELEQYEILLEEQAYPFEEKAIEIHETNAQRTTDGLYDAWVRKSLAELAELMPVRYAKQEKGEDFVAVLQ</sequence>
<evidence type="ECO:0000313" key="6">
    <source>
        <dbReference type="EMBL" id="TCK17053.1"/>
    </source>
</evidence>
<dbReference type="AlphaFoldDB" id="A0A4R1H9A3"/>
<reference evidence="6 7" key="1">
    <citation type="submission" date="2019-03" db="EMBL/GenBank/DDBJ databases">
        <title>Genomic Encyclopedia of Type Strains, Phase IV (KMG-IV): sequencing the most valuable type-strain genomes for metagenomic binning, comparative biology and taxonomic classification.</title>
        <authorList>
            <person name="Goeker M."/>
        </authorList>
    </citation>
    <scope>NUCLEOTIDE SEQUENCE [LARGE SCALE GENOMIC DNA]</scope>
    <source>
        <strain evidence="6 7">DSM 19610</strain>
    </source>
</reference>
<dbReference type="PANTHER" id="PTHR45586">
    <property type="entry name" value="TPR REPEAT-CONTAINING PROTEIN PA4667"/>
    <property type="match status" value="1"/>
</dbReference>
<feature type="signal peptide" evidence="5">
    <location>
        <begin position="1"/>
        <end position="21"/>
    </location>
</feature>
<dbReference type="PROSITE" id="PS50005">
    <property type="entry name" value="TPR"/>
    <property type="match status" value="1"/>
</dbReference>
<gene>
    <name evidence="6" type="ORF">DFR30_0273</name>
</gene>
<keyword evidence="1" id="KW-0677">Repeat</keyword>
<dbReference type="InterPro" id="IPR011990">
    <property type="entry name" value="TPR-like_helical_dom_sf"/>
</dbReference>
<feature type="chain" id="PRO_5020325586" evidence="5">
    <location>
        <begin position="22"/>
        <end position="927"/>
    </location>
</feature>
<dbReference type="InterPro" id="IPR019734">
    <property type="entry name" value="TPR_rpt"/>
</dbReference>
<keyword evidence="2 3" id="KW-0802">TPR repeat</keyword>
<dbReference type="RefSeq" id="WP_132970963.1">
    <property type="nucleotide sequence ID" value="NZ_SMFX01000001.1"/>
</dbReference>
<dbReference type="Gene3D" id="1.25.40.10">
    <property type="entry name" value="Tetratricopeptide repeat domain"/>
    <property type="match status" value="6"/>
</dbReference>
<feature type="repeat" description="TPR" evidence="3">
    <location>
        <begin position="535"/>
        <end position="568"/>
    </location>
</feature>
<dbReference type="InterPro" id="IPR051012">
    <property type="entry name" value="CellSynth/LPSAsmb/PSIAsmb"/>
</dbReference>
<dbReference type="Pfam" id="PF13174">
    <property type="entry name" value="TPR_6"/>
    <property type="match status" value="1"/>
</dbReference>
<keyword evidence="7" id="KW-1185">Reference proteome</keyword>
<feature type="region of interest" description="Disordered" evidence="4">
    <location>
        <begin position="24"/>
        <end position="50"/>
    </location>
</feature>
<keyword evidence="5" id="KW-0732">Signal</keyword>
<proteinExistence type="predicted"/>
<organism evidence="6 7">
    <name type="scientific">Thiogranum longum</name>
    <dbReference type="NCBI Taxonomy" id="1537524"/>
    <lineage>
        <taxon>Bacteria</taxon>
        <taxon>Pseudomonadati</taxon>
        <taxon>Pseudomonadota</taxon>
        <taxon>Gammaproteobacteria</taxon>
        <taxon>Chromatiales</taxon>
        <taxon>Ectothiorhodospiraceae</taxon>
        <taxon>Thiogranum</taxon>
    </lineage>
</organism>
<dbReference type="Pfam" id="PF13432">
    <property type="entry name" value="TPR_16"/>
    <property type="match status" value="2"/>
</dbReference>
<comment type="caution">
    <text evidence="6">The sequence shown here is derived from an EMBL/GenBank/DDBJ whole genome shotgun (WGS) entry which is preliminary data.</text>
</comment>
<accession>A0A4R1H9A3</accession>
<dbReference type="Pfam" id="PF14559">
    <property type="entry name" value="TPR_19"/>
    <property type="match status" value="1"/>
</dbReference>
<dbReference type="SMART" id="SM00028">
    <property type="entry name" value="TPR"/>
    <property type="match status" value="8"/>
</dbReference>
<dbReference type="Proteomes" id="UP000295707">
    <property type="component" value="Unassembled WGS sequence"/>
</dbReference>
<evidence type="ECO:0000256" key="3">
    <source>
        <dbReference type="PROSITE-ProRule" id="PRU00339"/>
    </source>
</evidence>
<evidence type="ECO:0000256" key="2">
    <source>
        <dbReference type="ARBA" id="ARBA00022803"/>
    </source>
</evidence>
<dbReference type="OrthoDB" id="9806825at2"/>
<evidence type="ECO:0000256" key="1">
    <source>
        <dbReference type="ARBA" id="ARBA00022737"/>
    </source>
</evidence>
<dbReference type="PROSITE" id="PS51257">
    <property type="entry name" value="PROKAR_LIPOPROTEIN"/>
    <property type="match status" value="1"/>
</dbReference>
<evidence type="ECO:0000313" key="7">
    <source>
        <dbReference type="Proteomes" id="UP000295707"/>
    </source>
</evidence>
<evidence type="ECO:0000256" key="5">
    <source>
        <dbReference type="SAM" id="SignalP"/>
    </source>
</evidence>